<keyword evidence="4" id="KW-0328">Glycosyltransferase</keyword>
<dbReference type="GO" id="GO:0016757">
    <property type="term" value="F:glycosyltransferase activity"/>
    <property type="evidence" value="ECO:0007669"/>
    <property type="project" value="UniProtKB-KW"/>
</dbReference>
<keyword evidence="1 4" id="KW-0808">Transferase</keyword>
<gene>
    <name evidence="4" type="ORF">SAMN04487931_101343</name>
</gene>
<keyword evidence="5" id="KW-1185">Reference proteome</keyword>
<dbReference type="Pfam" id="PF00534">
    <property type="entry name" value="Glycos_transf_1"/>
    <property type="match status" value="1"/>
</dbReference>
<evidence type="ECO:0000256" key="1">
    <source>
        <dbReference type="ARBA" id="ARBA00022679"/>
    </source>
</evidence>
<dbReference type="CDD" id="cd03809">
    <property type="entry name" value="GT4_MtfB-like"/>
    <property type="match status" value="1"/>
</dbReference>
<organism evidence="4 5">
    <name type="scientific">Desulfobacula phenolica</name>
    <dbReference type="NCBI Taxonomy" id="90732"/>
    <lineage>
        <taxon>Bacteria</taxon>
        <taxon>Pseudomonadati</taxon>
        <taxon>Thermodesulfobacteriota</taxon>
        <taxon>Desulfobacteria</taxon>
        <taxon>Desulfobacterales</taxon>
        <taxon>Desulfobacteraceae</taxon>
        <taxon>Desulfobacula</taxon>
    </lineage>
</organism>
<dbReference type="EMBL" id="FNLL01000001">
    <property type="protein sequence ID" value="SDT84668.1"/>
    <property type="molecule type" value="Genomic_DNA"/>
</dbReference>
<evidence type="ECO:0000259" key="3">
    <source>
        <dbReference type="Pfam" id="PF13439"/>
    </source>
</evidence>
<dbReference type="SUPFAM" id="SSF53756">
    <property type="entry name" value="UDP-Glycosyltransferase/glycogen phosphorylase"/>
    <property type="match status" value="1"/>
</dbReference>
<reference evidence="5" key="1">
    <citation type="submission" date="2016-10" db="EMBL/GenBank/DDBJ databases">
        <authorList>
            <person name="Varghese N."/>
            <person name="Submissions S."/>
        </authorList>
    </citation>
    <scope>NUCLEOTIDE SEQUENCE [LARGE SCALE GENOMIC DNA]</scope>
    <source>
        <strain evidence="5">DSM 3384</strain>
    </source>
</reference>
<accession>A0A1H2DQM4</accession>
<feature type="domain" description="Glycosyltransferase subfamily 4-like N-terminal" evidence="3">
    <location>
        <begin position="67"/>
        <end position="231"/>
    </location>
</feature>
<evidence type="ECO:0000259" key="2">
    <source>
        <dbReference type="Pfam" id="PF00534"/>
    </source>
</evidence>
<name>A0A1H2DQM4_9BACT</name>
<evidence type="ECO:0000313" key="5">
    <source>
        <dbReference type="Proteomes" id="UP000199608"/>
    </source>
</evidence>
<feature type="domain" description="Glycosyl transferase family 1" evidence="2">
    <location>
        <begin position="257"/>
        <end position="408"/>
    </location>
</feature>
<dbReference type="InterPro" id="IPR001296">
    <property type="entry name" value="Glyco_trans_1"/>
</dbReference>
<dbReference type="GO" id="GO:0009103">
    <property type="term" value="P:lipopolysaccharide biosynthetic process"/>
    <property type="evidence" value="ECO:0007669"/>
    <property type="project" value="TreeGrafter"/>
</dbReference>
<evidence type="ECO:0000313" key="4">
    <source>
        <dbReference type="EMBL" id="SDT84668.1"/>
    </source>
</evidence>
<protein>
    <submittedName>
        <fullName evidence="4">Alpha-1,3-rhamnosyl/mannosyltransferase</fullName>
    </submittedName>
</protein>
<proteinExistence type="predicted"/>
<dbReference type="AlphaFoldDB" id="A0A1H2DQM4"/>
<dbReference type="FunFam" id="3.40.50.2000:FF:000119">
    <property type="entry name" value="Glycosyl transferase group 1"/>
    <property type="match status" value="1"/>
</dbReference>
<dbReference type="InterPro" id="IPR028098">
    <property type="entry name" value="Glyco_trans_4-like_N"/>
</dbReference>
<dbReference type="PANTHER" id="PTHR46401:SF2">
    <property type="entry name" value="GLYCOSYLTRANSFERASE WBBK-RELATED"/>
    <property type="match status" value="1"/>
</dbReference>
<dbReference type="Proteomes" id="UP000199608">
    <property type="component" value="Unassembled WGS sequence"/>
</dbReference>
<dbReference type="Gene3D" id="3.40.50.2000">
    <property type="entry name" value="Glycogen Phosphorylase B"/>
    <property type="match status" value="2"/>
</dbReference>
<dbReference type="Pfam" id="PF13439">
    <property type="entry name" value="Glyco_transf_4"/>
    <property type="match status" value="1"/>
</dbReference>
<dbReference type="PANTHER" id="PTHR46401">
    <property type="entry name" value="GLYCOSYLTRANSFERASE WBBK-RELATED"/>
    <property type="match status" value="1"/>
</dbReference>
<sequence>MLDIRVYGRGFSDLEAAAQSYPALSFDSAEPGFSCHTVLFISNRSINVGQVMKILVDSIPMSGLLTGIARYLRNLYTTMNSMDPVDVAYFNGRTTTDAMPPSADSLSWQNTNRSVRTLPDALVFGLRAARWFKYEYYLNKICRKDPSAFSVYHETAFTPAKLTAIPTVYSVYDLSLRRYRDTHPKERVWLFEYFIKIRLRYAKHILTISEFIRQEIMDEFKVPPSMVTAVPLAPDPLFFPCSDEGVKAVRRYYNLPESYLLFVSSLEPRKNIDLLIDALALAHTDIPMVFVGWQGWGKKRWLEKIKGKNFKNRIYLTGHIPDHDLRAVYTGATALVYPSLYEGFGLPIVEAMACNCPVICSDTASMPEVAGDAAVLIDPARSDDLAHAIEILVHDTETRNDLVKKGRLRAAAFTWEKTAGQTLDVFKRVAE</sequence>